<reference evidence="1 2" key="1">
    <citation type="submission" date="2023-05" db="EMBL/GenBank/DDBJ databases">
        <title>B98-5 Cell Line De Novo Hybrid Assembly: An Optical Mapping Approach.</title>
        <authorList>
            <person name="Kananen K."/>
            <person name="Auerbach J.A."/>
            <person name="Kautto E."/>
            <person name="Blachly J.S."/>
        </authorList>
    </citation>
    <scope>NUCLEOTIDE SEQUENCE [LARGE SCALE GENOMIC DNA]</scope>
    <source>
        <strain evidence="1">B95-8</strain>
        <tissue evidence="1">Cell line</tissue>
    </source>
</reference>
<accession>A0ABQ9WGX4</accession>
<evidence type="ECO:0000313" key="2">
    <source>
        <dbReference type="Proteomes" id="UP001266305"/>
    </source>
</evidence>
<dbReference type="EMBL" id="JASSZA010000001">
    <property type="protein sequence ID" value="KAK2120913.1"/>
    <property type="molecule type" value="Genomic_DNA"/>
</dbReference>
<dbReference type="Proteomes" id="UP001266305">
    <property type="component" value="Unassembled WGS sequence"/>
</dbReference>
<sequence>MQHPLCQSRHICPQWPPQSQPCLIPGEGEGKENPDRFLSGLHREAQLTVCTFAFTVGRNHRAVVGDRSDTSDPRLHCPLAIIQVPEKPTAQSPAPQPSLPDNLLGLWGAKKGYHRGGQPGPCAIEMEGKDASFHSPPSRQGQLGSSDCLKGCREPKHKLSTLLGSCEAPWPLRKPHAQNKVTICRESD</sequence>
<protein>
    <submittedName>
        <fullName evidence="1">Uncharacterized protein</fullName>
    </submittedName>
</protein>
<proteinExistence type="predicted"/>
<organism evidence="1 2">
    <name type="scientific">Saguinus oedipus</name>
    <name type="common">Cotton-top tamarin</name>
    <name type="synonym">Oedipomidas oedipus</name>
    <dbReference type="NCBI Taxonomy" id="9490"/>
    <lineage>
        <taxon>Eukaryota</taxon>
        <taxon>Metazoa</taxon>
        <taxon>Chordata</taxon>
        <taxon>Craniata</taxon>
        <taxon>Vertebrata</taxon>
        <taxon>Euteleostomi</taxon>
        <taxon>Mammalia</taxon>
        <taxon>Eutheria</taxon>
        <taxon>Euarchontoglires</taxon>
        <taxon>Primates</taxon>
        <taxon>Haplorrhini</taxon>
        <taxon>Platyrrhini</taxon>
        <taxon>Cebidae</taxon>
        <taxon>Callitrichinae</taxon>
        <taxon>Saguinus</taxon>
    </lineage>
</organism>
<comment type="caution">
    <text evidence="1">The sequence shown here is derived from an EMBL/GenBank/DDBJ whole genome shotgun (WGS) entry which is preliminary data.</text>
</comment>
<gene>
    <name evidence="1" type="ORF">P7K49_002299</name>
</gene>
<evidence type="ECO:0000313" key="1">
    <source>
        <dbReference type="EMBL" id="KAK2120913.1"/>
    </source>
</evidence>
<keyword evidence="2" id="KW-1185">Reference proteome</keyword>
<name>A0ABQ9WGX4_SAGOE</name>